<feature type="non-terminal residue" evidence="1">
    <location>
        <position position="42"/>
    </location>
</feature>
<evidence type="ECO:0000313" key="2">
    <source>
        <dbReference type="Proteomes" id="UP000305222"/>
    </source>
</evidence>
<dbReference type="AlphaFoldDB" id="A0A4U3ASU7"/>
<organism evidence="1 2">
    <name type="scientific">Bacillus wiedmannii</name>
    <dbReference type="NCBI Taxonomy" id="1890302"/>
    <lineage>
        <taxon>Bacteria</taxon>
        <taxon>Bacillati</taxon>
        <taxon>Bacillota</taxon>
        <taxon>Bacilli</taxon>
        <taxon>Bacillales</taxon>
        <taxon>Bacillaceae</taxon>
        <taxon>Bacillus</taxon>
        <taxon>Bacillus cereus group</taxon>
    </lineage>
</organism>
<keyword evidence="1" id="KW-0489">Methyltransferase</keyword>
<proteinExistence type="predicted"/>
<keyword evidence="1" id="KW-0808">Transferase</keyword>
<dbReference type="EMBL" id="SZON01001480">
    <property type="protein sequence ID" value="TKI90922.1"/>
    <property type="molecule type" value="Genomic_DNA"/>
</dbReference>
<evidence type="ECO:0000313" key="1">
    <source>
        <dbReference type="EMBL" id="TKI90922.1"/>
    </source>
</evidence>
<protein>
    <submittedName>
        <fullName evidence="1">Class I SAM-dependent methyltransferase</fullName>
    </submittedName>
</protein>
<dbReference type="Proteomes" id="UP000305222">
    <property type="component" value="Unassembled WGS sequence"/>
</dbReference>
<gene>
    <name evidence="1" type="ORF">FC699_23095</name>
</gene>
<dbReference type="GO" id="GO:0008168">
    <property type="term" value="F:methyltransferase activity"/>
    <property type="evidence" value="ECO:0007669"/>
    <property type="project" value="UniProtKB-KW"/>
</dbReference>
<dbReference type="GO" id="GO:0032259">
    <property type="term" value="P:methylation"/>
    <property type="evidence" value="ECO:0007669"/>
    <property type="project" value="UniProtKB-KW"/>
</dbReference>
<reference evidence="1 2" key="1">
    <citation type="journal article" date="2019" name="Environ. Microbiol.">
        <title>An active ?-lactamase is a part of an orchestrated cell wall stress resistance network of Bacillus subtilis and related rhizosphere species.</title>
        <authorList>
            <person name="Bucher T."/>
            <person name="Keren-Paz A."/>
            <person name="Hausser J."/>
            <person name="Olender T."/>
            <person name="Cytryn E."/>
            <person name="Kolodkin-Gal I."/>
        </authorList>
    </citation>
    <scope>NUCLEOTIDE SEQUENCE [LARGE SCALE GENOMIC DNA]</scope>
    <source>
        <strain evidence="1 2">I5</strain>
    </source>
</reference>
<name>A0A4U3ASU7_9BACI</name>
<comment type="caution">
    <text evidence="1">The sequence shown here is derived from an EMBL/GenBank/DDBJ whole genome shotgun (WGS) entry which is preliminary data.</text>
</comment>
<sequence>MYKKLIYSDYDIFASIYNKHWGHYAEHSYLLLEKLVLQYAPP</sequence>
<accession>A0A4U3ASU7</accession>